<feature type="region of interest" description="Disordered" evidence="5">
    <location>
        <begin position="118"/>
        <end position="146"/>
    </location>
</feature>
<evidence type="ECO:0000256" key="2">
    <source>
        <dbReference type="ARBA" id="ARBA00022801"/>
    </source>
</evidence>
<evidence type="ECO:0000256" key="4">
    <source>
        <dbReference type="RuleBase" id="RU361168"/>
    </source>
</evidence>
<dbReference type="GO" id="GO:0004557">
    <property type="term" value="F:alpha-galactosidase activity"/>
    <property type="evidence" value="ECO:0007669"/>
    <property type="project" value="UniProtKB-EC"/>
</dbReference>
<dbReference type="RefSeq" id="WP_225267283.1">
    <property type="nucleotide sequence ID" value="NZ_CP084058.1"/>
</dbReference>
<dbReference type="PANTHER" id="PTHR11452:SF75">
    <property type="entry name" value="ALPHA-GALACTOSIDASE MEL1"/>
    <property type="match status" value="1"/>
</dbReference>
<feature type="compositionally biased region" description="Basic and acidic residues" evidence="5">
    <location>
        <begin position="126"/>
        <end position="135"/>
    </location>
</feature>
<dbReference type="EMBL" id="LT559118">
    <property type="protein sequence ID" value="SBO98520.1"/>
    <property type="molecule type" value="Genomic_DNA"/>
</dbReference>
<evidence type="ECO:0000256" key="5">
    <source>
        <dbReference type="SAM" id="MobiDB-lite"/>
    </source>
</evidence>
<feature type="chain" id="PRO_5013336237" description="Alpha-galactosidase" evidence="6">
    <location>
        <begin position="24"/>
        <end position="146"/>
    </location>
</feature>
<evidence type="ECO:0000313" key="7">
    <source>
        <dbReference type="EMBL" id="SBO98520.1"/>
    </source>
</evidence>
<organism evidence="7">
    <name type="scientific">Nonomuraea gerenzanensis</name>
    <dbReference type="NCBI Taxonomy" id="93944"/>
    <lineage>
        <taxon>Bacteria</taxon>
        <taxon>Bacillati</taxon>
        <taxon>Actinomycetota</taxon>
        <taxon>Actinomycetes</taxon>
        <taxon>Streptosporangiales</taxon>
        <taxon>Streptosporangiaceae</taxon>
        <taxon>Nonomuraea</taxon>
    </lineage>
</organism>
<evidence type="ECO:0000256" key="6">
    <source>
        <dbReference type="SAM" id="SignalP"/>
    </source>
</evidence>
<reference evidence="7" key="1">
    <citation type="submission" date="2016-04" db="EMBL/GenBank/DDBJ databases">
        <authorList>
            <person name="Evans L.H."/>
            <person name="Alamgir A."/>
            <person name="Owens N."/>
            <person name="Weber N.D."/>
            <person name="Virtaneva K."/>
            <person name="Barbian K."/>
            <person name="Babar A."/>
            <person name="Rosenke K."/>
        </authorList>
    </citation>
    <scope>NUCLEOTIDE SEQUENCE</scope>
    <source>
        <strain evidence="7">Nono1</strain>
    </source>
</reference>
<dbReference type="PROSITE" id="PS00512">
    <property type="entry name" value="ALPHA_GALACTOSIDASE"/>
    <property type="match status" value="1"/>
</dbReference>
<keyword evidence="3 4" id="KW-0326">Glycosidase</keyword>
<proteinExistence type="inferred from homology"/>
<evidence type="ECO:0000256" key="1">
    <source>
        <dbReference type="ARBA" id="ARBA00009743"/>
    </source>
</evidence>
<dbReference type="EC" id="3.2.1.22" evidence="4"/>
<keyword evidence="2 4" id="KW-0378">Hydrolase</keyword>
<sequence length="146" mass="14819">MRTITAAAAAALLSMPFLPLPSAAETVTAPPMGWSRRSLGCSVSEQSVRRAADALAPLAPLGYRYVIIDDCWLAPQRDGGALAADATRFPGGIAAPAGYVHGKGLKLGLSLSAGTRACAGGGPGSHRSESADVRCGRRSARTSSSP</sequence>
<comment type="catalytic activity">
    <reaction evidence="4">
        <text>Hydrolysis of terminal, non-reducing alpha-D-galactose residues in alpha-D-galactosides, including galactose oligosaccharides, galactomannans and galactolipids.</text>
        <dbReference type="EC" id="3.2.1.22"/>
    </reaction>
</comment>
<dbReference type="Pfam" id="PF16499">
    <property type="entry name" value="Melibiase_2"/>
    <property type="match status" value="1"/>
</dbReference>
<dbReference type="PANTHER" id="PTHR11452">
    <property type="entry name" value="ALPHA-GALACTOSIDASE/ALPHA-N-ACETYLGALACTOSAMINIDASE"/>
    <property type="match status" value="1"/>
</dbReference>
<dbReference type="InterPro" id="IPR002241">
    <property type="entry name" value="Glyco_hydro_27"/>
</dbReference>
<name>A0A1M4EI95_9ACTN</name>
<dbReference type="Gene3D" id="3.20.20.70">
    <property type="entry name" value="Aldolase class I"/>
    <property type="match status" value="1"/>
</dbReference>
<dbReference type="InterPro" id="IPR017853">
    <property type="entry name" value="GH"/>
</dbReference>
<dbReference type="PRINTS" id="PR00740">
    <property type="entry name" value="GLHYDRLASE27"/>
</dbReference>
<dbReference type="AlphaFoldDB" id="A0A1M4EI95"/>
<comment type="similarity">
    <text evidence="1 4">Belongs to the glycosyl hydrolase 27 family.</text>
</comment>
<protein>
    <recommendedName>
        <fullName evidence="4">Alpha-galactosidase</fullName>
        <ecNumber evidence="4">3.2.1.22</ecNumber>
    </recommendedName>
    <alternativeName>
        <fullName evidence="4">Melibiase</fullName>
    </alternativeName>
</protein>
<evidence type="ECO:0000256" key="3">
    <source>
        <dbReference type="ARBA" id="ARBA00023295"/>
    </source>
</evidence>
<gene>
    <name evidence="7" type="ORF">BN4615_P8036</name>
</gene>
<dbReference type="InterPro" id="IPR000111">
    <property type="entry name" value="Glyco_hydro_27/36_CS"/>
</dbReference>
<feature type="signal peptide" evidence="6">
    <location>
        <begin position="1"/>
        <end position="23"/>
    </location>
</feature>
<dbReference type="SUPFAM" id="SSF51445">
    <property type="entry name" value="(Trans)glycosidases"/>
    <property type="match status" value="1"/>
</dbReference>
<dbReference type="InterPro" id="IPR013785">
    <property type="entry name" value="Aldolase_TIM"/>
</dbReference>
<keyword evidence="6" id="KW-0732">Signal</keyword>
<dbReference type="GO" id="GO:0005975">
    <property type="term" value="P:carbohydrate metabolic process"/>
    <property type="evidence" value="ECO:0007669"/>
    <property type="project" value="InterPro"/>
</dbReference>
<keyword evidence="4" id="KW-1015">Disulfide bond</keyword>
<accession>A0A1M4EI95</accession>